<evidence type="ECO:0000256" key="6">
    <source>
        <dbReference type="ARBA" id="ARBA00023125"/>
    </source>
</evidence>
<feature type="site" description="Interaction with DNA" evidence="8">
    <location>
        <position position="146"/>
    </location>
</feature>
<dbReference type="NCBIfam" id="TIGR01051">
    <property type="entry name" value="topA_bact"/>
    <property type="match status" value="1"/>
</dbReference>
<dbReference type="InterPro" id="IPR005733">
    <property type="entry name" value="TopoI_bac-type"/>
</dbReference>
<comment type="caution">
    <text evidence="12">The sequence shown here is derived from an EMBL/GenBank/DDBJ whole genome shotgun (WGS) entry which is preliminary data.</text>
</comment>
<feature type="active site" description="O-(5'-phospho-DNA)-tyrosine intermediate" evidence="8">
    <location>
        <position position="310"/>
    </location>
</feature>
<accession>A0A2T1LVW3</accession>
<comment type="similarity">
    <text evidence="2 8">Belongs to the type IA topoisomerase family.</text>
</comment>
<evidence type="ECO:0000259" key="10">
    <source>
        <dbReference type="PROSITE" id="PS50880"/>
    </source>
</evidence>
<comment type="catalytic activity">
    <reaction evidence="1 8">
        <text>ATP-independent breakage of single-stranded DNA, followed by passage and rejoining.</text>
        <dbReference type="EC" id="5.6.2.1"/>
    </reaction>
</comment>
<dbReference type="Gene3D" id="2.70.20.10">
    <property type="entry name" value="Topoisomerase I, domain 3"/>
    <property type="match status" value="1"/>
</dbReference>
<evidence type="ECO:0000256" key="2">
    <source>
        <dbReference type="ARBA" id="ARBA00009446"/>
    </source>
</evidence>
<dbReference type="Gene3D" id="1.10.290.10">
    <property type="entry name" value="Topoisomerase I, domain 4"/>
    <property type="match status" value="1"/>
</dbReference>
<gene>
    <name evidence="8" type="primary">topA</name>
    <name evidence="12" type="ORF">C7H19_15175</name>
</gene>
<dbReference type="SMART" id="SM00436">
    <property type="entry name" value="TOP1Bc"/>
    <property type="match status" value="1"/>
</dbReference>
<dbReference type="InterPro" id="IPR006171">
    <property type="entry name" value="TOPRIM_dom"/>
</dbReference>
<proteinExistence type="inferred from homology"/>
<dbReference type="GO" id="GO:0046872">
    <property type="term" value="F:metal ion binding"/>
    <property type="evidence" value="ECO:0007669"/>
    <property type="project" value="UniProtKB-KW"/>
</dbReference>
<keyword evidence="13" id="KW-1185">Reference proteome</keyword>
<keyword evidence="6 8" id="KW-0238">DNA-binding</keyword>
<dbReference type="SUPFAM" id="SSF56712">
    <property type="entry name" value="Prokaryotic type I DNA topoisomerase"/>
    <property type="match status" value="1"/>
</dbReference>
<evidence type="ECO:0000256" key="8">
    <source>
        <dbReference type="HAMAP-Rule" id="MF_00952"/>
    </source>
</evidence>
<name>A0A2T1LVW3_9CHRO</name>
<feature type="site" description="Interaction with DNA" evidence="8">
    <location>
        <position position="33"/>
    </location>
</feature>
<dbReference type="InterPro" id="IPR003602">
    <property type="entry name" value="Topo_IA_DNA-bd_dom"/>
</dbReference>
<dbReference type="InterPro" id="IPR034149">
    <property type="entry name" value="TOPRIM_TopoI"/>
</dbReference>
<evidence type="ECO:0000256" key="4">
    <source>
        <dbReference type="ARBA" id="ARBA00022842"/>
    </source>
</evidence>
<dbReference type="GO" id="GO:0003917">
    <property type="term" value="F:DNA topoisomerase type I (single strand cut, ATP-independent) activity"/>
    <property type="evidence" value="ECO:0007669"/>
    <property type="project" value="UniProtKB-UniRule"/>
</dbReference>
<evidence type="ECO:0000313" key="12">
    <source>
        <dbReference type="EMBL" id="PSF35765.1"/>
    </source>
</evidence>
<feature type="site" description="Interaction with DNA" evidence="8">
    <location>
        <position position="312"/>
    </location>
</feature>
<dbReference type="InterPro" id="IPR003601">
    <property type="entry name" value="Topo_IA_2"/>
</dbReference>
<feature type="site" description="Interaction with DNA" evidence="8">
    <location>
        <position position="158"/>
    </location>
</feature>
<evidence type="ECO:0000256" key="9">
    <source>
        <dbReference type="SAM" id="MobiDB-lite"/>
    </source>
</evidence>
<feature type="domain" description="Toprim" evidence="10">
    <location>
        <begin position="3"/>
        <end position="118"/>
    </location>
</feature>
<dbReference type="InterPro" id="IPR023406">
    <property type="entry name" value="Topo_IA_AS"/>
</dbReference>
<dbReference type="Pfam" id="PF01751">
    <property type="entry name" value="Toprim"/>
    <property type="match status" value="1"/>
</dbReference>
<protein>
    <recommendedName>
        <fullName evidence="8">DNA topoisomerase 1</fullName>
        <ecNumber evidence="8">5.6.2.1</ecNumber>
    </recommendedName>
    <alternativeName>
        <fullName evidence="8">DNA topoisomerase I</fullName>
    </alternativeName>
</protein>
<keyword evidence="4" id="KW-0460">Magnesium</keyword>
<dbReference type="PRINTS" id="PR00417">
    <property type="entry name" value="PRTPISMRASEI"/>
</dbReference>
<dbReference type="SMART" id="SM00493">
    <property type="entry name" value="TOPRIM"/>
    <property type="match status" value="1"/>
</dbReference>
<dbReference type="InterPro" id="IPR013825">
    <property type="entry name" value="Topo_IA_cen_sub2"/>
</dbReference>
<dbReference type="Proteomes" id="UP000239001">
    <property type="component" value="Unassembled WGS sequence"/>
</dbReference>
<feature type="site" description="Interaction with DNA" evidence="8">
    <location>
        <position position="142"/>
    </location>
</feature>
<keyword evidence="5 8" id="KW-0799">Topoisomerase</keyword>
<dbReference type="PROSITE" id="PS52039">
    <property type="entry name" value="TOPO_IA_2"/>
    <property type="match status" value="1"/>
</dbReference>
<comment type="function">
    <text evidence="8">Releases the supercoiling and torsional tension of DNA, which is introduced during the DNA replication and transcription, by transiently cleaving and rejoining one strand of the DNA duplex. Introduces a single-strand break via transesterification at a target site in duplex DNA. The scissile phosphodiester is attacked by the catalytic tyrosine of the enzyme, resulting in the formation of a DNA-(5'-phosphotyrosyl)-enzyme intermediate and the expulsion of a 3'-OH DNA strand. The free DNA strand then undergoes passage around the unbroken strand, thus removing DNA supercoils. Finally, in the religation step, the DNA 3'-OH attacks the covalent intermediate to expel the active-site tyrosine and restore the DNA phosphodiester backbone.</text>
</comment>
<dbReference type="GO" id="GO:0003677">
    <property type="term" value="F:DNA binding"/>
    <property type="evidence" value="ECO:0007669"/>
    <property type="project" value="UniProtKB-KW"/>
</dbReference>
<dbReference type="Pfam" id="PF01131">
    <property type="entry name" value="Topoisom_bac"/>
    <property type="match status" value="1"/>
</dbReference>
<dbReference type="HAMAP" id="MF_00952">
    <property type="entry name" value="Topoisom_1_prok"/>
    <property type="match status" value="1"/>
</dbReference>
<evidence type="ECO:0000259" key="11">
    <source>
        <dbReference type="PROSITE" id="PS52039"/>
    </source>
</evidence>
<evidence type="ECO:0000313" key="13">
    <source>
        <dbReference type="Proteomes" id="UP000239001"/>
    </source>
</evidence>
<dbReference type="Gene3D" id="3.40.50.140">
    <property type="match status" value="1"/>
</dbReference>
<dbReference type="AlphaFoldDB" id="A0A2T1LVW3"/>
<dbReference type="CDD" id="cd03363">
    <property type="entry name" value="TOPRIM_TopoIA_TopoI"/>
    <property type="match status" value="1"/>
</dbReference>
<dbReference type="PROSITE" id="PS50880">
    <property type="entry name" value="TOPRIM"/>
    <property type="match status" value="1"/>
</dbReference>
<keyword evidence="7 8" id="KW-0413">Isomerase</keyword>
<reference evidence="12 13" key="2">
    <citation type="submission" date="2018-03" db="EMBL/GenBank/DDBJ databases">
        <authorList>
            <person name="Keele B.F."/>
        </authorList>
    </citation>
    <scope>NUCLEOTIDE SEQUENCE [LARGE SCALE GENOMIC DNA]</scope>
    <source>
        <strain evidence="12 13">CCALA 016</strain>
    </source>
</reference>
<comment type="caution">
    <text evidence="8">Lacks conserved residue(s) required for the propagation of feature annotation.</text>
</comment>
<feature type="region of interest" description="Interaction with DNA" evidence="8">
    <location>
        <begin position="166"/>
        <end position="171"/>
    </location>
</feature>
<feature type="site" description="Interaction with DNA" evidence="8">
    <location>
        <position position="495"/>
    </location>
</feature>
<evidence type="ECO:0000256" key="1">
    <source>
        <dbReference type="ARBA" id="ARBA00000213"/>
    </source>
</evidence>
<dbReference type="PANTHER" id="PTHR42785">
    <property type="entry name" value="DNA TOPOISOMERASE, TYPE IA, CORE"/>
    <property type="match status" value="1"/>
</dbReference>
<evidence type="ECO:0000256" key="3">
    <source>
        <dbReference type="ARBA" id="ARBA00022723"/>
    </source>
</evidence>
<organism evidence="12 13">
    <name type="scientific">Aphanothece hegewaldii CCALA 016</name>
    <dbReference type="NCBI Taxonomy" id="2107694"/>
    <lineage>
        <taxon>Bacteria</taxon>
        <taxon>Bacillati</taxon>
        <taxon>Cyanobacteriota</taxon>
        <taxon>Cyanophyceae</taxon>
        <taxon>Oscillatoriophycideae</taxon>
        <taxon>Chroococcales</taxon>
        <taxon>Aphanothecaceae</taxon>
        <taxon>Aphanothece</taxon>
    </lineage>
</organism>
<dbReference type="Gene3D" id="1.10.460.10">
    <property type="entry name" value="Topoisomerase I, domain 2"/>
    <property type="match status" value="1"/>
</dbReference>
<feature type="domain" description="Topo IA-type catalytic" evidence="11">
    <location>
        <begin position="132"/>
        <end position="564"/>
    </location>
</feature>
<reference evidence="12 13" key="1">
    <citation type="submission" date="2018-03" db="EMBL/GenBank/DDBJ databases">
        <title>The ancient ancestry and fast evolution of plastids.</title>
        <authorList>
            <person name="Moore K.R."/>
            <person name="Magnabosco C."/>
            <person name="Momper L."/>
            <person name="Gold D.A."/>
            <person name="Bosak T."/>
            <person name="Fournier G.P."/>
        </authorList>
    </citation>
    <scope>NUCLEOTIDE SEQUENCE [LARGE SCALE GENOMIC DNA]</scope>
    <source>
        <strain evidence="12 13">CCALA 016</strain>
    </source>
</reference>
<comment type="subunit">
    <text evidence="8">Monomer.</text>
</comment>
<dbReference type="CDD" id="cd00186">
    <property type="entry name" value="TOP1Ac"/>
    <property type="match status" value="1"/>
</dbReference>
<dbReference type="InterPro" id="IPR013824">
    <property type="entry name" value="Topo_IA_cen_sub1"/>
</dbReference>
<evidence type="ECO:0000256" key="7">
    <source>
        <dbReference type="ARBA" id="ARBA00023235"/>
    </source>
</evidence>
<dbReference type="InterPro" id="IPR000380">
    <property type="entry name" value="Topo_IA"/>
</dbReference>
<dbReference type="InterPro" id="IPR013826">
    <property type="entry name" value="Topo_IA_cen_sub3"/>
</dbReference>
<dbReference type="RefSeq" id="WP_106457730.1">
    <property type="nucleotide sequence ID" value="NZ_PXOH01000017.1"/>
</dbReference>
<sequence>MTKKLIIIESPGKLKKLSSILGSDYIIKASFGHIRELAKDGEDNLGFELTNHGITCRYEPIHTRAQQVIKELKSIAKTCSEVIIASDPDREGESIGWHLSQVLGLKNPKRIVYQEITERAIRYAIANPRSLNSNLIEAGKARSCLDKLVGFKGSPLLWKAIAPKTSMGRVQSCVLHIVCEREKQISAFTPLDYYSLHVDYQEGYRAYYAGNVGEKTAELAISEKGDVGEDDKEADGKRITSSSVAEQIKQIGLSNPHRLVDITKKEVKKTPSPPFTTSSLQQVASAYLKFDPEKTMQVAQKLYEAGKITYMRTDSTALSTDFIKSVRQYLAEHDPNLLPSDPVNYKQGKNAQEAHEAIRPTSLTPTPEQLKNQLSDDEYRLDFLIWKRSIASQCKNAIVEQTKLLSVSGDVQWLGSGQRLIFAGYTKYWSNLSAENLLPELKVNQSLVPKSVESVKKRTSPPSRYSEAKLVAEMEKKGVGRPSTYASTVKLLKERSYVSVEKKHLVATELGLKIDRFMIEQFPELIDTSFTAKMEDSLDEIANGGLQWEKYLWGWYDSYFREAIARARTKFLPLEKSKTNMDSLQNNRLIMKPEDQTKKTVHICQDFVNPDEVTDLPCPKCQSPLFKQPSSSKKLAVPYFLKCHAANCDGVMFLNAKSNQWEAPGSKVSEIKKSDHACPNCRQPLLIREYEKDGQTKQMLVCSTKKCKDVAFFKTSQGSWWNKKFGNL</sequence>
<dbReference type="InterPro" id="IPR023405">
    <property type="entry name" value="Topo_IA_core_domain"/>
</dbReference>
<dbReference type="SMART" id="SM00437">
    <property type="entry name" value="TOP1Ac"/>
    <property type="match status" value="1"/>
</dbReference>
<dbReference type="PANTHER" id="PTHR42785:SF1">
    <property type="entry name" value="DNA TOPOISOMERASE"/>
    <property type="match status" value="1"/>
</dbReference>
<keyword evidence="3" id="KW-0479">Metal-binding</keyword>
<dbReference type="EMBL" id="PXOH01000017">
    <property type="protein sequence ID" value="PSF35765.1"/>
    <property type="molecule type" value="Genomic_DNA"/>
</dbReference>
<dbReference type="GO" id="GO:0006265">
    <property type="term" value="P:DNA topological change"/>
    <property type="evidence" value="ECO:0007669"/>
    <property type="project" value="UniProtKB-UniRule"/>
</dbReference>
<dbReference type="PROSITE" id="PS00396">
    <property type="entry name" value="TOPO_IA_1"/>
    <property type="match status" value="1"/>
</dbReference>
<evidence type="ECO:0000256" key="5">
    <source>
        <dbReference type="ARBA" id="ARBA00023029"/>
    </source>
</evidence>
<dbReference type="InterPro" id="IPR028612">
    <property type="entry name" value="Topoisom_1_IA"/>
</dbReference>
<dbReference type="EC" id="5.6.2.1" evidence="8"/>
<feature type="region of interest" description="Disordered" evidence="9">
    <location>
        <begin position="348"/>
        <end position="368"/>
    </location>
</feature>
<dbReference type="InterPro" id="IPR013497">
    <property type="entry name" value="Topo_IA_cen"/>
</dbReference>
<dbReference type="OrthoDB" id="9804262at2"/>